<evidence type="ECO:0000313" key="3">
    <source>
        <dbReference type="EMBL" id="RIA97162.1"/>
    </source>
</evidence>
<organism evidence="3 4">
    <name type="scientific">Glomus cerebriforme</name>
    <dbReference type="NCBI Taxonomy" id="658196"/>
    <lineage>
        <taxon>Eukaryota</taxon>
        <taxon>Fungi</taxon>
        <taxon>Fungi incertae sedis</taxon>
        <taxon>Mucoromycota</taxon>
        <taxon>Glomeromycotina</taxon>
        <taxon>Glomeromycetes</taxon>
        <taxon>Glomerales</taxon>
        <taxon>Glomeraceae</taxon>
        <taxon>Glomus</taxon>
    </lineage>
</organism>
<feature type="transmembrane region" description="Helical" evidence="2">
    <location>
        <begin position="376"/>
        <end position="396"/>
    </location>
</feature>
<dbReference type="OrthoDB" id="2443140at2759"/>
<keyword evidence="2" id="KW-0472">Membrane</keyword>
<dbReference type="STRING" id="658196.A0A397TGV9"/>
<dbReference type="EMBL" id="QKYT01000033">
    <property type="protein sequence ID" value="RIA97162.1"/>
    <property type="molecule type" value="Genomic_DNA"/>
</dbReference>
<reference evidence="3 4" key="1">
    <citation type="submission" date="2018-06" db="EMBL/GenBank/DDBJ databases">
        <title>Comparative genomics reveals the genomic features of Rhizophagus irregularis, R. cerebriforme, R. diaphanum and Gigaspora rosea, and their symbiotic lifestyle signature.</title>
        <authorList>
            <person name="Morin E."/>
            <person name="San Clemente H."/>
            <person name="Chen E.C.H."/>
            <person name="De La Providencia I."/>
            <person name="Hainaut M."/>
            <person name="Kuo A."/>
            <person name="Kohler A."/>
            <person name="Murat C."/>
            <person name="Tang N."/>
            <person name="Roy S."/>
            <person name="Loubradou J."/>
            <person name="Henrissat B."/>
            <person name="Grigoriev I.V."/>
            <person name="Corradi N."/>
            <person name="Roux C."/>
            <person name="Martin F.M."/>
        </authorList>
    </citation>
    <scope>NUCLEOTIDE SEQUENCE [LARGE SCALE GENOMIC DNA]</scope>
    <source>
        <strain evidence="3 4">DAOM 227022</strain>
    </source>
</reference>
<name>A0A397TGV9_9GLOM</name>
<sequence length="425" mass="45241">NPTDTPNQGNPANAPTQGNPTDIPKQVIGNPTDTPNPKNSTDTLNPVDIPKAVNPKDIPNPLDIPNGGKTPKQGNPADTPNPTDIPNPGKSIDIPSQVINTPNQGNSSQPTNSLNQGDSSQPTAINEPNFPEVTEPPTPVVSGTNIAPTAIITSEPNVNNSQEPVNETGNNQIAKGTDVVFPTSVGYPNSMPTNDAFIPPTSIVIPSNPPTPTSTSTTDSSSSPNVPEEIAVANEPIDEEEKLKNSDNETEIILKLNHINWEDVVNDPTLAAQIADFLPRDLANSLGLSESQIRTIKLERSPDNCVIIKLAIPKGSENNVVQTIKDPTSKFNTEGTKLNQFLDHNFIITNSSDLKESNDTSSPNKGATGSINKGDVIGFGVAGTTLLYAGLTALYIRSQRKKKTKQLQEQQEAYFSSSTIYTPVV</sequence>
<keyword evidence="2" id="KW-0812">Transmembrane</keyword>
<feature type="non-terminal residue" evidence="3">
    <location>
        <position position="1"/>
    </location>
</feature>
<evidence type="ECO:0000256" key="2">
    <source>
        <dbReference type="SAM" id="Phobius"/>
    </source>
</evidence>
<evidence type="ECO:0000313" key="4">
    <source>
        <dbReference type="Proteomes" id="UP000265703"/>
    </source>
</evidence>
<feature type="compositionally biased region" description="Low complexity" evidence="1">
    <location>
        <begin position="213"/>
        <end position="227"/>
    </location>
</feature>
<feature type="compositionally biased region" description="Polar residues" evidence="1">
    <location>
        <begin position="97"/>
        <end position="124"/>
    </location>
</feature>
<feature type="compositionally biased region" description="Polar residues" evidence="1">
    <location>
        <begin position="29"/>
        <end position="44"/>
    </location>
</feature>
<feature type="region of interest" description="Disordered" evidence="1">
    <location>
        <begin position="1"/>
        <end position="175"/>
    </location>
</feature>
<keyword evidence="4" id="KW-1185">Reference proteome</keyword>
<proteinExistence type="predicted"/>
<feature type="region of interest" description="Disordered" evidence="1">
    <location>
        <begin position="198"/>
        <end position="227"/>
    </location>
</feature>
<comment type="caution">
    <text evidence="3">The sequence shown here is derived from an EMBL/GenBank/DDBJ whole genome shotgun (WGS) entry which is preliminary data.</text>
</comment>
<feature type="compositionally biased region" description="Polar residues" evidence="1">
    <location>
        <begin position="1"/>
        <end position="20"/>
    </location>
</feature>
<evidence type="ECO:0000256" key="1">
    <source>
        <dbReference type="SAM" id="MobiDB-lite"/>
    </source>
</evidence>
<accession>A0A397TGV9</accession>
<gene>
    <name evidence="3" type="ORF">C1645_814393</name>
</gene>
<feature type="compositionally biased region" description="Polar residues" evidence="1">
    <location>
        <begin position="142"/>
        <end position="174"/>
    </location>
</feature>
<dbReference type="Proteomes" id="UP000265703">
    <property type="component" value="Unassembled WGS sequence"/>
</dbReference>
<dbReference type="AlphaFoldDB" id="A0A397TGV9"/>
<keyword evidence="2" id="KW-1133">Transmembrane helix</keyword>
<feature type="compositionally biased region" description="Polar residues" evidence="1">
    <location>
        <begin position="72"/>
        <end position="84"/>
    </location>
</feature>
<protein>
    <submittedName>
        <fullName evidence="3">Uncharacterized protein</fullName>
    </submittedName>
</protein>